<gene>
    <name evidence="1" type="ORF">C7M71_016430</name>
</gene>
<evidence type="ECO:0000313" key="1">
    <source>
        <dbReference type="EMBL" id="AXI78770.1"/>
    </source>
</evidence>
<sequence length="90" mass="9838">MPGQVGSNRAAAVSDFPFRVSADDPQVLDVDAHTADRDVSWYLKLVWSCGDRQGALRVDDHGRPFRTAGLKGDPTYFYDGTAWSPAPPQS</sequence>
<organism evidence="1 2">
    <name type="scientific">Peterkaempfera bronchialis</name>
    <dbReference type="NCBI Taxonomy" id="2126346"/>
    <lineage>
        <taxon>Bacteria</taxon>
        <taxon>Bacillati</taxon>
        <taxon>Actinomycetota</taxon>
        <taxon>Actinomycetes</taxon>
        <taxon>Kitasatosporales</taxon>
        <taxon>Streptomycetaceae</taxon>
        <taxon>Peterkaempfera</taxon>
    </lineage>
</organism>
<dbReference type="OrthoDB" id="3359627at2"/>
<accession>A0A345SYG5</accession>
<dbReference type="RefSeq" id="WP_111489628.1">
    <property type="nucleotide sequence ID" value="NZ_CP031264.1"/>
</dbReference>
<dbReference type="Proteomes" id="UP000249340">
    <property type="component" value="Chromosome"/>
</dbReference>
<protein>
    <submittedName>
        <fullName evidence="1">Uncharacterized protein</fullName>
    </submittedName>
</protein>
<proteinExistence type="predicted"/>
<dbReference type="EMBL" id="CP031264">
    <property type="protein sequence ID" value="AXI78770.1"/>
    <property type="molecule type" value="Genomic_DNA"/>
</dbReference>
<name>A0A345SYG5_9ACTN</name>
<keyword evidence="2" id="KW-1185">Reference proteome</keyword>
<reference evidence="2" key="1">
    <citation type="submission" date="2018-07" db="EMBL/GenBank/DDBJ databases">
        <title>Streptacidiphilus bronchialis DSM 106435 chromosome.</title>
        <authorList>
            <person name="Batra D."/>
            <person name="Gulvik C.A."/>
        </authorList>
    </citation>
    <scope>NUCLEOTIDE SEQUENCE [LARGE SCALE GENOMIC DNA]</scope>
    <source>
        <strain evidence="2">DSM 106435</strain>
    </source>
</reference>
<evidence type="ECO:0000313" key="2">
    <source>
        <dbReference type="Proteomes" id="UP000249340"/>
    </source>
</evidence>
<dbReference type="AlphaFoldDB" id="A0A345SYG5"/>
<dbReference type="KEGG" id="stri:C7M71_016430"/>